<comment type="caution">
    <text evidence="2">The sequence shown here is derived from an EMBL/GenBank/DDBJ whole genome shotgun (WGS) entry which is preliminary data.</text>
</comment>
<feature type="region of interest" description="Disordered" evidence="1">
    <location>
        <begin position="1"/>
        <end position="44"/>
    </location>
</feature>
<evidence type="ECO:0000256" key="1">
    <source>
        <dbReference type="SAM" id="MobiDB-lite"/>
    </source>
</evidence>
<feature type="compositionally biased region" description="Basic and acidic residues" evidence="1">
    <location>
        <begin position="59"/>
        <end position="71"/>
    </location>
</feature>
<dbReference type="Proteomes" id="UP001165085">
    <property type="component" value="Unassembled WGS sequence"/>
</dbReference>
<name>A0A9W6ZIX2_9STRA</name>
<accession>A0A9W6ZIX2</accession>
<proteinExistence type="predicted"/>
<gene>
    <name evidence="2" type="ORF">TrST_g4597</name>
</gene>
<feature type="region of interest" description="Disordered" evidence="1">
    <location>
        <begin position="59"/>
        <end position="92"/>
    </location>
</feature>
<dbReference type="OrthoDB" id="201598at2759"/>
<evidence type="ECO:0000313" key="3">
    <source>
        <dbReference type="Proteomes" id="UP001165085"/>
    </source>
</evidence>
<feature type="compositionally biased region" description="Gly residues" evidence="1">
    <location>
        <begin position="31"/>
        <end position="41"/>
    </location>
</feature>
<reference evidence="3" key="1">
    <citation type="journal article" date="2023" name="Commun. Biol.">
        <title>Genome analysis of Parmales, the sister group of diatoms, reveals the evolutionary specialization of diatoms from phago-mixotrophs to photoautotrophs.</title>
        <authorList>
            <person name="Ban H."/>
            <person name="Sato S."/>
            <person name="Yoshikawa S."/>
            <person name="Yamada K."/>
            <person name="Nakamura Y."/>
            <person name="Ichinomiya M."/>
            <person name="Sato N."/>
            <person name="Blanc-Mathieu R."/>
            <person name="Endo H."/>
            <person name="Kuwata A."/>
            <person name="Ogata H."/>
        </authorList>
    </citation>
    <scope>NUCLEOTIDE SEQUENCE [LARGE SCALE GENOMIC DNA]</scope>
    <source>
        <strain evidence="3">NIES 3701</strain>
    </source>
</reference>
<organism evidence="2 3">
    <name type="scientific">Triparma strigata</name>
    <dbReference type="NCBI Taxonomy" id="1606541"/>
    <lineage>
        <taxon>Eukaryota</taxon>
        <taxon>Sar</taxon>
        <taxon>Stramenopiles</taxon>
        <taxon>Ochrophyta</taxon>
        <taxon>Bolidophyceae</taxon>
        <taxon>Parmales</taxon>
        <taxon>Triparmaceae</taxon>
        <taxon>Triparma</taxon>
    </lineage>
</organism>
<dbReference type="EMBL" id="BRXY01000003">
    <property type="protein sequence ID" value="GMH51369.1"/>
    <property type="molecule type" value="Genomic_DNA"/>
</dbReference>
<evidence type="ECO:0000313" key="2">
    <source>
        <dbReference type="EMBL" id="GMH51369.1"/>
    </source>
</evidence>
<protein>
    <submittedName>
        <fullName evidence="2">Uncharacterized protein</fullName>
    </submittedName>
</protein>
<feature type="compositionally biased region" description="Basic and acidic residues" evidence="1">
    <location>
        <begin position="81"/>
        <end position="92"/>
    </location>
</feature>
<sequence length="158" mass="18172">MAVNMRFWKKERPSATASVPGRTDMSDGGITETGGSVGSAGGKTSVVVRVQPWDEAGMREARRAEKERKLNEAQQQRPRFHAREMNQEEERQRKVERYFKNRAESFVWLENRVREGRVELLKRSRLTGVEKEVRGLWFKQGRTVPGNDLLQEVWGGGN</sequence>
<keyword evidence="3" id="KW-1185">Reference proteome</keyword>
<dbReference type="AlphaFoldDB" id="A0A9W6ZIX2"/>